<feature type="domain" description="Endonuclease GajA/Old nuclease/RecF-like AAA" evidence="1">
    <location>
        <begin position="3"/>
        <end position="136"/>
    </location>
</feature>
<dbReference type="InterPro" id="IPR041685">
    <property type="entry name" value="AAA_GajA/Old/RecF-like"/>
</dbReference>
<dbReference type="PANTHER" id="PTHR43581:SF4">
    <property type="entry name" value="ATP_GTP PHOSPHATASE"/>
    <property type="match status" value="1"/>
</dbReference>
<dbReference type="EMBL" id="MFFM01000026">
    <property type="protein sequence ID" value="OGF13104.1"/>
    <property type="molecule type" value="Genomic_DNA"/>
</dbReference>
<dbReference type="Pfam" id="PF13175">
    <property type="entry name" value="AAA_15"/>
    <property type="match status" value="1"/>
</dbReference>
<dbReference type="PANTHER" id="PTHR43581">
    <property type="entry name" value="ATP/GTP PHOSPHATASE"/>
    <property type="match status" value="1"/>
</dbReference>
<proteinExistence type="predicted"/>
<evidence type="ECO:0000259" key="1">
    <source>
        <dbReference type="Pfam" id="PF13175"/>
    </source>
</evidence>
<reference evidence="2 3" key="1">
    <citation type="journal article" date="2016" name="Nat. Commun.">
        <title>Thousands of microbial genomes shed light on interconnected biogeochemical processes in an aquifer system.</title>
        <authorList>
            <person name="Anantharaman K."/>
            <person name="Brown C.T."/>
            <person name="Hug L.A."/>
            <person name="Sharon I."/>
            <person name="Castelle C.J."/>
            <person name="Probst A.J."/>
            <person name="Thomas B.C."/>
            <person name="Singh A."/>
            <person name="Wilkins M.J."/>
            <person name="Karaoz U."/>
            <person name="Brodie E.L."/>
            <person name="Williams K.H."/>
            <person name="Hubbard S.S."/>
            <person name="Banfield J.F."/>
        </authorList>
    </citation>
    <scope>NUCLEOTIDE SEQUENCE [LARGE SCALE GENOMIC DNA]</scope>
</reference>
<sequence length="329" mass="38311">MFNILQIQNFKSIKDLKLDCKRVNIFIGKPNTGKTNILEALGLMGLNQSPNGLSDLKIFARHETINNLFYDENIEQHITIKFGDYLFSLSYDKQNFSGYIGSGATVIQPFFEFKADYEHITSSTNSQKKTNIKYYRYNEKTKYNLKEADYLLPVVGDNLVFLLTINKKLRSLTADLFKEFGLRVVLEPQINQIKIQKEIDDIIITYPYILVSDTLRRLIFHLAAIETNKDSVIVLDEPEAFAFPYYVKYIAERIGLDDSNQYFVATHNPYFLSSIIEKTQKEDLAIFVSYFDDYQTKIRTIKDNEISGIFEMSQNKDIFLNLEKYINKL</sequence>
<organism evidence="2 3">
    <name type="scientific">Candidatus Edwardsbacteria bacterium GWF2_54_11</name>
    <dbReference type="NCBI Taxonomy" id="1817851"/>
    <lineage>
        <taxon>Bacteria</taxon>
        <taxon>Candidatus Edwardsiibacteriota</taxon>
    </lineage>
</organism>
<name>A0A1F5RFC2_9BACT</name>
<comment type="caution">
    <text evidence="2">The sequence shown here is derived from an EMBL/GenBank/DDBJ whole genome shotgun (WGS) entry which is preliminary data.</text>
</comment>
<evidence type="ECO:0000313" key="3">
    <source>
        <dbReference type="Proteomes" id="UP000177230"/>
    </source>
</evidence>
<evidence type="ECO:0000313" key="2">
    <source>
        <dbReference type="EMBL" id="OGF13104.1"/>
    </source>
</evidence>
<gene>
    <name evidence="2" type="ORF">A2024_04825</name>
</gene>
<dbReference type="InterPro" id="IPR051396">
    <property type="entry name" value="Bact_Antivir_Def_Nuclease"/>
</dbReference>
<dbReference type="AlphaFoldDB" id="A0A1F5RFC2"/>
<dbReference type="SUPFAM" id="SSF52540">
    <property type="entry name" value="P-loop containing nucleoside triphosphate hydrolases"/>
    <property type="match status" value="1"/>
</dbReference>
<accession>A0A1F5RFC2</accession>
<dbReference type="InterPro" id="IPR027417">
    <property type="entry name" value="P-loop_NTPase"/>
</dbReference>
<protein>
    <recommendedName>
        <fullName evidence="1">Endonuclease GajA/Old nuclease/RecF-like AAA domain-containing protein</fullName>
    </recommendedName>
</protein>
<dbReference type="Gene3D" id="3.40.50.300">
    <property type="entry name" value="P-loop containing nucleotide triphosphate hydrolases"/>
    <property type="match status" value="1"/>
</dbReference>
<dbReference type="Proteomes" id="UP000177230">
    <property type="component" value="Unassembled WGS sequence"/>
</dbReference>